<evidence type="ECO:0000313" key="13">
    <source>
        <dbReference type="Proteomes" id="UP000236290"/>
    </source>
</evidence>
<gene>
    <name evidence="12" type="ORF">THARTR1_07190</name>
</gene>
<dbReference type="OrthoDB" id="10255118at2759"/>
<evidence type="ECO:0000256" key="7">
    <source>
        <dbReference type="ARBA" id="ARBA00023242"/>
    </source>
</evidence>
<evidence type="ECO:0000256" key="5">
    <source>
        <dbReference type="ARBA" id="ARBA00022884"/>
    </source>
</evidence>
<reference evidence="12 13" key="1">
    <citation type="submission" date="2017-02" db="EMBL/GenBank/DDBJ databases">
        <title>Genomes of Trichoderma spp. with biocontrol activity.</title>
        <authorList>
            <person name="Gardiner D."/>
            <person name="Kazan K."/>
            <person name="Vos C."/>
            <person name="Harvey P."/>
        </authorList>
    </citation>
    <scope>NUCLEOTIDE SEQUENCE [LARGE SCALE GENOMIC DNA]</scope>
    <source>
        <strain evidence="12 13">Tr1</strain>
    </source>
</reference>
<dbReference type="InterPro" id="IPR034652">
    <property type="entry name" value="SRP68-RBD"/>
</dbReference>
<dbReference type="Proteomes" id="UP000236290">
    <property type="component" value="Unassembled WGS sequence"/>
</dbReference>
<dbReference type="InterPro" id="IPR038253">
    <property type="entry name" value="SRP68_N_sf"/>
</dbReference>
<feature type="region of interest" description="Disordered" evidence="11">
    <location>
        <begin position="603"/>
        <end position="624"/>
    </location>
</feature>
<sequence length="624" mass="69093">MDITSFVVRGRDQALLYGDFSTYHGQLSKRLLNSRKKLGIVTKNRGKFRKPEQVTAQDVQGNNEYDIIRLVRNEAAIELTRALAMSIKAGHANDQKGVAGRARSHIVSRLEKAARSAEHVVSILSQTDVTGATPTDVLEARAYASLIRGAMQFEKQSWEPCLRSYATTYIIYNALATASKSDIFKDLLSETVEPSIRFAAYQLKTPRTVSVATLAKNAFPRSDDVLVQEINRIDATLLAEANPESKDGIAGSETAPQTLTWRAHQVQIEDAQIATYWSIVAEAKERLSQTVVKSQEKGLHEVAAAYDEILISTQDAVDATKQAIDELKGDGVGQSDPRMQRLQITRTAVNYEMISWRIGRNRVLTGPHDGATEEYELRRRGKKKDVASTEAKKERELPTGKKLAKLKEKAALYDGILQNLESIRELPGVAADEELATRVEAYENYFIALKHLAVARSHALIGNSANALALINSALGFSLKAVAKLPNAQAISDEAPLSLDISPASVKFLEKVIDGELQRHRAIVHVDNLRKKKIKVDEYESHVPLVEKLHEYPVGGADLEHIVEFPPREEVVPIKPIFLDVAWNYIHYPGKEPQVAVGGQAVEGAQESEQPAQQTKRGWFGFGR</sequence>
<name>A0A2K0U2H4_TRIHA</name>
<comment type="caution">
    <text evidence="12">The sequence shown here is derived from an EMBL/GenBank/DDBJ whole genome shotgun (WGS) entry which is preliminary data.</text>
</comment>
<keyword evidence="4 10" id="KW-0963">Cytoplasm</keyword>
<dbReference type="InterPro" id="IPR026258">
    <property type="entry name" value="SRP68"/>
</dbReference>
<dbReference type="GO" id="GO:0005047">
    <property type="term" value="F:signal recognition particle binding"/>
    <property type="evidence" value="ECO:0007669"/>
    <property type="project" value="InterPro"/>
</dbReference>
<evidence type="ECO:0000256" key="2">
    <source>
        <dbReference type="ARBA" id="ARBA00004604"/>
    </source>
</evidence>
<evidence type="ECO:0000256" key="11">
    <source>
        <dbReference type="SAM" id="MobiDB-lite"/>
    </source>
</evidence>
<comment type="function">
    <text evidence="10">Component of the signal recognition particle (SRP) complex, a ribonucleoprotein complex that mediates the cotranslational targeting of secretory and membrane proteins to the endoplasmic reticulum (ER). The SRP complex interacts with the signal sequence in nascent secretory and membrane proteins and directs them to the membrane of the ER.</text>
</comment>
<dbReference type="PIRSF" id="PIRSF038995">
    <property type="entry name" value="SRP68"/>
    <property type="match status" value="1"/>
</dbReference>
<evidence type="ECO:0000256" key="3">
    <source>
        <dbReference type="ARBA" id="ARBA00009352"/>
    </source>
</evidence>
<accession>A0A2K0U2H4</accession>
<protein>
    <recommendedName>
        <fullName evidence="9 10">Signal recognition particle subunit SRP68</fullName>
        <shortName evidence="10">SRP68</shortName>
    </recommendedName>
</protein>
<evidence type="ECO:0000313" key="12">
    <source>
        <dbReference type="EMBL" id="PNP51981.1"/>
    </source>
</evidence>
<dbReference type="PANTHER" id="PTHR12860">
    <property type="entry name" value="SIGNAL RECOGNITION PARTICLE 68 KDA PROTEIN"/>
    <property type="match status" value="1"/>
</dbReference>
<dbReference type="GO" id="GO:0006614">
    <property type="term" value="P:SRP-dependent cotranslational protein targeting to membrane"/>
    <property type="evidence" value="ECO:0007669"/>
    <property type="project" value="InterPro"/>
</dbReference>
<keyword evidence="6 10" id="KW-0733">Signal recognition particle</keyword>
<organism evidence="12 13">
    <name type="scientific">Trichoderma harzianum</name>
    <name type="common">Hypocrea lixii</name>
    <dbReference type="NCBI Taxonomy" id="5544"/>
    <lineage>
        <taxon>Eukaryota</taxon>
        <taxon>Fungi</taxon>
        <taxon>Dikarya</taxon>
        <taxon>Ascomycota</taxon>
        <taxon>Pezizomycotina</taxon>
        <taxon>Sordariomycetes</taxon>
        <taxon>Hypocreomycetidae</taxon>
        <taxon>Hypocreales</taxon>
        <taxon>Hypocreaceae</taxon>
        <taxon>Trichoderma</taxon>
    </lineage>
</organism>
<comment type="subcellular location">
    <subcellularLocation>
        <location evidence="1 10">Cytoplasm</location>
    </subcellularLocation>
    <subcellularLocation>
        <location evidence="2">Nucleus</location>
        <location evidence="2">Nucleolus</location>
    </subcellularLocation>
</comment>
<keyword evidence="8 10" id="KW-0687">Ribonucleoprotein</keyword>
<dbReference type="GO" id="GO:0030942">
    <property type="term" value="F:endoplasmic reticulum signal peptide binding"/>
    <property type="evidence" value="ECO:0007669"/>
    <property type="project" value="InterPro"/>
</dbReference>
<comment type="similarity">
    <text evidence="3 10">Belongs to the SRP68 family.</text>
</comment>
<dbReference type="EMBL" id="MTYI01000111">
    <property type="protein sequence ID" value="PNP51981.1"/>
    <property type="molecule type" value="Genomic_DNA"/>
</dbReference>
<keyword evidence="7" id="KW-0539">Nucleus</keyword>
<feature type="compositionally biased region" description="Polar residues" evidence="11">
    <location>
        <begin position="607"/>
        <end position="616"/>
    </location>
</feature>
<dbReference type="GO" id="GO:0005786">
    <property type="term" value="C:signal recognition particle, endoplasmic reticulum targeting"/>
    <property type="evidence" value="ECO:0007669"/>
    <property type="project" value="UniProtKB-KW"/>
</dbReference>
<evidence type="ECO:0000256" key="1">
    <source>
        <dbReference type="ARBA" id="ARBA00004496"/>
    </source>
</evidence>
<dbReference type="Gene3D" id="1.10.3450.40">
    <property type="entry name" value="Signal recognition particle, SRP68 subunit, RNA-binding domain"/>
    <property type="match status" value="1"/>
</dbReference>
<keyword evidence="5 10" id="KW-0694">RNA-binding</keyword>
<evidence type="ECO:0000256" key="8">
    <source>
        <dbReference type="ARBA" id="ARBA00023274"/>
    </source>
</evidence>
<proteinExistence type="inferred from homology"/>
<evidence type="ECO:0000256" key="10">
    <source>
        <dbReference type="PIRNR" id="PIRNR038995"/>
    </source>
</evidence>
<dbReference type="GO" id="GO:0008312">
    <property type="term" value="F:7S RNA binding"/>
    <property type="evidence" value="ECO:0007669"/>
    <property type="project" value="InterPro"/>
</dbReference>
<dbReference type="PANTHER" id="PTHR12860:SF0">
    <property type="entry name" value="SIGNAL RECOGNITION PARTICLE SUBUNIT SRP68"/>
    <property type="match status" value="1"/>
</dbReference>
<dbReference type="AlphaFoldDB" id="A0A2K0U2H4"/>
<evidence type="ECO:0000256" key="6">
    <source>
        <dbReference type="ARBA" id="ARBA00023135"/>
    </source>
</evidence>
<evidence type="ECO:0000256" key="4">
    <source>
        <dbReference type="ARBA" id="ARBA00022490"/>
    </source>
</evidence>
<evidence type="ECO:0000256" key="9">
    <source>
        <dbReference type="ARBA" id="ARBA00029498"/>
    </source>
</evidence>
<dbReference type="CDD" id="cd15481">
    <property type="entry name" value="SRP68-RBD"/>
    <property type="match status" value="1"/>
</dbReference>
<dbReference type="Pfam" id="PF16969">
    <property type="entry name" value="SRP68"/>
    <property type="match status" value="1"/>
</dbReference>
<dbReference type="GO" id="GO:0005730">
    <property type="term" value="C:nucleolus"/>
    <property type="evidence" value="ECO:0007669"/>
    <property type="project" value="UniProtKB-SubCell"/>
</dbReference>